<dbReference type="InterPro" id="IPR000923">
    <property type="entry name" value="BlueCu_1"/>
</dbReference>
<dbReference type="SUPFAM" id="SSF49503">
    <property type="entry name" value="Cupredoxins"/>
    <property type="match status" value="1"/>
</dbReference>
<keyword evidence="2" id="KW-0479">Metal-binding</keyword>
<dbReference type="Proteomes" id="UP000236592">
    <property type="component" value="Chromosome"/>
</dbReference>
<dbReference type="AlphaFoldDB" id="A0A2I7SIH5"/>
<dbReference type="PANTHER" id="PTHR38439:SF2">
    <property type="entry name" value="OUTER MEMBRANE PROTEIN H.8"/>
    <property type="match status" value="1"/>
</dbReference>
<feature type="domain" description="Blue (type 1) copper" evidence="6">
    <location>
        <begin position="51"/>
        <end position="166"/>
    </location>
</feature>
<gene>
    <name evidence="7" type="primary">azu</name>
    <name evidence="7" type="ORF">C1A40_09540</name>
</gene>
<keyword evidence="3" id="KW-0249">Electron transport</keyword>
<dbReference type="OrthoDB" id="9814063at2"/>
<dbReference type="CDD" id="cd13922">
    <property type="entry name" value="Azurin"/>
    <property type="match status" value="1"/>
</dbReference>
<keyword evidence="8" id="KW-1185">Reference proteome</keyword>
<evidence type="ECO:0000256" key="3">
    <source>
        <dbReference type="ARBA" id="ARBA00022982"/>
    </source>
</evidence>
<feature type="signal peptide" evidence="5">
    <location>
        <begin position="1"/>
        <end position="19"/>
    </location>
</feature>
<dbReference type="EMBL" id="CP025938">
    <property type="protein sequence ID" value="AUS05690.1"/>
    <property type="molecule type" value="Genomic_DNA"/>
</dbReference>
<feature type="chain" id="PRO_5014394731" evidence="5">
    <location>
        <begin position="20"/>
        <end position="166"/>
    </location>
</feature>
<keyword evidence="1" id="KW-0813">Transport</keyword>
<dbReference type="InterPro" id="IPR050845">
    <property type="entry name" value="Cu-binding_ET"/>
</dbReference>
<keyword evidence="5" id="KW-0732">Signal</keyword>
<keyword evidence="4" id="KW-0186">Copper</keyword>
<name>A0A2I7SIH5_9FLAO</name>
<dbReference type="PANTHER" id="PTHR38439">
    <property type="entry name" value="AURACYANIN-B"/>
    <property type="match status" value="1"/>
</dbReference>
<dbReference type="InterPro" id="IPR028871">
    <property type="entry name" value="BlueCu_1_BS"/>
</dbReference>
<accession>A0A2I7SIH5</accession>
<evidence type="ECO:0000313" key="8">
    <source>
        <dbReference type="Proteomes" id="UP000236592"/>
    </source>
</evidence>
<dbReference type="KEGG" id="taj:C1A40_09540"/>
<dbReference type="GO" id="GO:0005507">
    <property type="term" value="F:copper ion binding"/>
    <property type="evidence" value="ECO:0007669"/>
    <property type="project" value="InterPro"/>
</dbReference>
<dbReference type="PROSITE" id="PS00196">
    <property type="entry name" value="COPPER_BLUE"/>
    <property type="match status" value="1"/>
</dbReference>
<sequence length="166" mass="18098">MKAAKHILMFFLFCVTLMACGKKEKKQNQSPSQTETKAASSETITTINLTASDAMQFNKNKIEVNAGEKVRLTLTHTGKMPKTVMGHNFVLLKKGVDLTDFGTEAATATDSEFIPNDGDDVIVHTKLIGGGESTTIEFNAPESGIYDFLCSFPGHFAIMKGKFIVK</sequence>
<evidence type="ECO:0000256" key="1">
    <source>
        <dbReference type="ARBA" id="ARBA00022448"/>
    </source>
</evidence>
<proteinExistence type="predicted"/>
<dbReference type="NCBIfam" id="TIGR02695">
    <property type="entry name" value="azurin"/>
    <property type="match status" value="1"/>
</dbReference>
<dbReference type="Gene3D" id="2.60.40.420">
    <property type="entry name" value="Cupredoxins - blue copper proteins"/>
    <property type="match status" value="1"/>
</dbReference>
<evidence type="ECO:0000256" key="4">
    <source>
        <dbReference type="ARBA" id="ARBA00023008"/>
    </source>
</evidence>
<evidence type="ECO:0000259" key="6">
    <source>
        <dbReference type="Pfam" id="PF00127"/>
    </source>
</evidence>
<evidence type="ECO:0000313" key="7">
    <source>
        <dbReference type="EMBL" id="AUS05690.1"/>
    </source>
</evidence>
<dbReference type="InterPro" id="IPR008972">
    <property type="entry name" value="Cupredoxin"/>
</dbReference>
<evidence type="ECO:0000256" key="2">
    <source>
        <dbReference type="ARBA" id="ARBA00022723"/>
    </source>
</evidence>
<evidence type="ECO:0000256" key="5">
    <source>
        <dbReference type="SAM" id="SignalP"/>
    </source>
</evidence>
<dbReference type="PROSITE" id="PS51257">
    <property type="entry name" value="PROKAR_LIPOPROTEIN"/>
    <property type="match status" value="1"/>
</dbReference>
<dbReference type="RefSeq" id="WP_102995699.1">
    <property type="nucleotide sequence ID" value="NZ_CP025938.1"/>
</dbReference>
<dbReference type="Pfam" id="PF00127">
    <property type="entry name" value="Copper-bind"/>
    <property type="match status" value="1"/>
</dbReference>
<organism evidence="7 8">
    <name type="scientific">Pseudotamlana carrageenivorans</name>
    <dbReference type="NCBI Taxonomy" id="2069432"/>
    <lineage>
        <taxon>Bacteria</taxon>
        <taxon>Pseudomonadati</taxon>
        <taxon>Bacteroidota</taxon>
        <taxon>Flavobacteriia</taxon>
        <taxon>Flavobacteriales</taxon>
        <taxon>Flavobacteriaceae</taxon>
        <taxon>Pseudotamlana</taxon>
    </lineage>
</organism>
<protein>
    <submittedName>
        <fullName evidence="7">Azurin</fullName>
    </submittedName>
</protein>
<reference evidence="8" key="1">
    <citation type="submission" date="2018-01" db="EMBL/GenBank/DDBJ databases">
        <title>Complete genome of Tamlana sp. UJ94.</title>
        <authorList>
            <person name="Jung J."/>
            <person name="Chung D."/>
            <person name="Bae S.S."/>
            <person name="Baek K."/>
        </authorList>
    </citation>
    <scope>NUCLEOTIDE SEQUENCE [LARGE SCALE GENOMIC DNA]</scope>
    <source>
        <strain evidence="8">UJ94</strain>
    </source>
</reference>
<dbReference type="GO" id="GO:0009055">
    <property type="term" value="F:electron transfer activity"/>
    <property type="evidence" value="ECO:0007669"/>
    <property type="project" value="InterPro"/>
</dbReference>
<dbReference type="InterPro" id="IPR014068">
    <property type="entry name" value="Azurin"/>
</dbReference>